<dbReference type="GO" id="GO:0016747">
    <property type="term" value="F:acyltransferase activity, transferring groups other than amino-acyl groups"/>
    <property type="evidence" value="ECO:0007669"/>
    <property type="project" value="InterPro"/>
</dbReference>
<evidence type="ECO:0000259" key="3">
    <source>
        <dbReference type="PROSITE" id="PS51186"/>
    </source>
</evidence>
<organism evidence="4 5">
    <name type="scientific">Bordetella genomosp. 11</name>
    <dbReference type="NCBI Taxonomy" id="1416808"/>
    <lineage>
        <taxon>Bacteria</taxon>
        <taxon>Pseudomonadati</taxon>
        <taxon>Pseudomonadota</taxon>
        <taxon>Betaproteobacteria</taxon>
        <taxon>Burkholderiales</taxon>
        <taxon>Alcaligenaceae</taxon>
        <taxon>Bordetella</taxon>
    </lineage>
</organism>
<evidence type="ECO:0000256" key="2">
    <source>
        <dbReference type="ARBA" id="ARBA00023315"/>
    </source>
</evidence>
<accession>A0A261UZR2</accession>
<dbReference type="PROSITE" id="PS51186">
    <property type="entry name" value="GNAT"/>
    <property type="match status" value="1"/>
</dbReference>
<dbReference type="PANTHER" id="PTHR43877:SF2">
    <property type="entry name" value="AMINOALKYLPHOSPHONATE N-ACETYLTRANSFERASE-RELATED"/>
    <property type="match status" value="1"/>
</dbReference>
<comment type="caution">
    <text evidence="4">The sequence shown here is derived from an EMBL/GenBank/DDBJ whole genome shotgun (WGS) entry which is preliminary data.</text>
</comment>
<dbReference type="Pfam" id="PF00583">
    <property type="entry name" value="Acetyltransf_1"/>
    <property type="match status" value="1"/>
</dbReference>
<keyword evidence="1" id="KW-0808">Transferase</keyword>
<proteinExistence type="predicted"/>
<dbReference type="InterPro" id="IPR000182">
    <property type="entry name" value="GNAT_dom"/>
</dbReference>
<protein>
    <recommendedName>
        <fullName evidence="3">N-acetyltransferase domain-containing protein</fullName>
    </recommendedName>
</protein>
<dbReference type="SUPFAM" id="SSF55729">
    <property type="entry name" value="Acyl-CoA N-acyltransferases (Nat)"/>
    <property type="match status" value="1"/>
</dbReference>
<dbReference type="InterPro" id="IPR016181">
    <property type="entry name" value="Acyl_CoA_acyltransferase"/>
</dbReference>
<dbReference type="InterPro" id="IPR050832">
    <property type="entry name" value="Bact_Acetyltransf"/>
</dbReference>
<dbReference type="Gene3D" id="3.40.630.30">
    <property type="match status" value="1"/>
</dbReference>
<dbReference type="AlphaFoldDB" id="A0A261UZR2"/>
<evidence type="ECO:0000313" key="5">
    <source>
        <dbReference type="Proteomes" id="UP000215767"/>
    </source>
</evidence>
<dbReference type="OrthoDB" id="5525374at2"/>
<dbReference type="Proteomes" id="UP000215767">
    <property type="component" value="Unassembled WGS sequence"/>
</dbReference>
<keyword evidence="2" id="KW-0012">Acyltransferase</keyword>
<evidence type="ECO:0000256" key="1">
    <source>
        <dbReference type="ARBA" id="ARBA00022679"/>
    </source>
</evidence>
<keyword evidence="5" id="KW-1185">Reference proteome</keyword>
<name>A0A261UZR2_9BORD</name>
<evidence type="ECO:0000313" key="4">
    <source>
        <dbReference type="EMBL" id="OZI67384.1"/>
    </source>
</evidence>
<dbReference type="PANTHER" id="PTHR43877">
    <property type="entry name" value="AMINOALKYLPHOSPHONATE N-ACETYLTRANSFERASE-RELATED-RELATED"/>
    <property type="match status" value="1"/>
</dbReference>
<reference evidence="5" key="1">
    <citation type="submission" date="2017-05" db="EMBL/GenBank/DDBJ databases">
        <title>Complete and WGS of Bordetella genogroups.</title>
        <authorList>
            <person name="Spilker T."/>
            <person name="Lipuma J."/>
        </authorList>
    </citation>
    <scope>NUCLEOTIDE SEQUENCE [LARGE SCALE GENOMIC DNA]</scope>
    <source>
        <strain evidence="5">AU8856</strain>
    </source>
</reference>
<gene>
    <name evidence="4" type="ORF">CAL28_02240</name>
</gene>
<sequence>MKAIPKLSFRPATAADIPALMALRKQTMLPHLRRAGAPSDDDANLARVNYRLEDALLVYDGAELVGLFKVARDAGEWKLIQVQVAPARQGQGLGGHLVRGLQAQAAQAGCAITLDVLKGNPARRLYERCGFAVVDENALELRMRWAPS</sequence>
<dbReference type="EMBL" id="NEVS01000001">
    <property type="protein sequence ID" value="OZI67384.1"/>
    <property type="molecule type" value="Genomic_DNA"/>
</dbReference>
<feature type="domain" description="N-acetyltransferase" evidence="3">
    <location>
        <begin position="7"/>
        <end position="148"/>
    </location>
</feature>